<dbReference type="AlphaFoldDB" id="A0ABD1Y1T0"/>
<dbReference type="EMBL" id="JBHFFA010000006">
    <property type="protein sequence ID" value="KAL2620379.1"/>
    <property type="molecule type" value="Genomic_DNA"/>
</dbReference>
<evidence type="ECO:0000313" key="1">
    <source>
        <dbReference type="EMBL" id="KAL2620379.1"/>
    </source>
</evidence>
<proteinExistence type="predicted"/>
<organism evidence="1 2">
    <name type="scientific">Riccia fluitans</name>
    <dbReference type="NCBI Taxonomy" id="41844"/>
    <lineage>
        <taxon>Eukaryota</taxon>
        <taxon>Viridiplantae</taxon>
        <taxon>Streptophyta</taxon>
        <taxon>Embryophyta</taxon>
        <taxon>Marchantiophyta</taxon>
        <taxon>Marchantiopsida</taxon>
        <taxon>Marchantiidae</taxon>
        <taxon>Marchantiales</taxon>
        <taxon>Ricciaceae</taxon>
        <taxon>Riccia</taxon>
    </lineage>
</organism>
<dbReference type="Proteomes" id="UP001605036">
    <property type="component" value="Unassembled WGS sequence"/>
</dbReference>
<name>A0ABD1Y1T0_9MARC</name>
<comment type="caution">
    <text evidence="1">The sequence shown here is derived from an EMBL/GenBank/DDBJ whole genome shotgun (WGS) entry which is preliminary data.</text>
</comment>
<accession>A0ABD1Y1T0</accession>
<gene>
    <name evidence="1" type="ORF">R1flu_000584</name>
</gene>
<evidence type="ECO:0000313" key="2">
    <source>
        <dbReference type="Proteomes" id="UP001605036"/>
    </source>
</evidence>
<protein>
    <submittedName>
        <fullName evidence="1">Uncharacterized protein</fullName>
    </submittedName>
</protein>
<sequence length="80" mass="8618">MKDKLRKLAASPHNFLVSTALNPEVFCTFLALDSAQQTRSKSSALPVRPSRPDDAALMMPLAAEEAGTHTMSYGKGSLKI</sequence>
<keyword evidence="2" id="KW-1185">Reference proteome</keyword>
<reference evidence="1 2" key="1">
    <citation type="submission" date="2024-09" db="EMBL/GenBank/DDBJ databases">
        <title>Chromosome-scale assembly of Riccia fluitans.</title>
        <authorList>
            <person name="Paukszto L."/>
            <person name="Sawicki J."/>
            <person name="Karawczyk K."/>
            <person name="Piernik-Szablinska J."/>
            <person name="Szczecinska M."/>
            <person name="Mazdziarz M."/>
        </authorList>
    </citation>
    <scope>NUCLEOTIDE SEQUENCE [LARGE SCALE GENOMIC DNA]</scope>
    <source>
        <strain evidence="1">Rf_01</strain>
        <tissue evidence="1">Aerial parts of the thallus</tissue>
    </source>
</reference>